<dbReference type="Pfam" id="PF17907">
    <property type="entry name" value="AWS"/>
    <property type="match status" value="1"/>
</dbReference>
<evidence type="ECO:0000259" key="15">
    <source>
        <dbReference type="PROSITE" id="PS50280"/>
    </source>
</evidence>
<feature type="region of interest" description="Disordered" evidence="13">
    <location>
        <begin position="610"/>
        <end position="631"/>
    </location>
</feature>
<dbReference type="SUPFAM" id="SSF57903">
    <property type="entry name" value="FYVE/PHD zinc finger"/>
    <property type="match status" value="1"/>
</dbReference>
<dbReference type="PROSITE" id="PS50016">
    <property type="entry name" value="ZF_PHD_2"/>
    <property type="match status" value="1"/>
</dbReference>
<dbReference type="PROSITE" id="PS50812">
    <property type="entry name" value="PWWP"/>
    <property type="match status" value="2"/>
</dbReference>
<evidence type="ECO:0000256" key="1">
    <source>
        <dbReference type="ARBA" id="ARBA00004123"/>
    </source>
</evidence>
<comment type="subcellular location">
    <subcellularLocation>
        <location evidence="2">Chromosome</location>
    </subcellularLocation>
    <subcellularLocation>
        <location evidence="1">Nucleus</location>
    </subcellularLocation>
</comment>
<dbReference type="InterPro" id="IPR003616">
    <property type="entry name" value="Post-SET_dom"/>
</dbReference>
<feature type="domain" description="PHD-type" evidence="14">
    <location>
        <begin position="885"/>
        <end position="930"/>
    </location>
</feature>
<keyword evidence="5" id="KW-0808">Transferase</keyword>
<dbReference type="PROSITE" id="PS51215">
    <property type="entry name" value="AWS"/>
    <property type="match status" value="1"/>
</dbReference>
<dbReference type="FunFam" id="2.30.30.140:FF:000099">
    <property type="entry name" value="Histone-lysine N-methyltransferase"/>
    <property type="match status" value="1"/>
</dbReference>
<dbReference type="GO" id="GO:0005634">
    <property type="term" value="C:nucleus"/>
    <property type="evidence" value="ECO:0007669"/>
    <property type="project" value="UniProtKB-SubCell"/>
</dbReference>
<dbReference type="GO" id="GO:0032259">
    <property type="term" value="P:methylation"/>
    <property type="evidence" value="ECO:0007669"/>
    <property type="project" value="UniProtKB-KW"/>
</dbReference>
<dbReference type="SUPFAM" id="SSF82199">
    <property type="entry name" value="SET domain"/>
    <property type="match status" value="1"/>
</dbReference>
<evidence type="ECO:0000256" key="3">
    <source>
        <dbReference type="ARBA" id="ARBA00022454"/>
    </source>
</evidence>
<keyword evidence="20" id="KW-1185">Reference proteome</keyword>
<dbReference type="CDD" id="cd20144">
    <property type="entry name" value="PWWP_NSD_rpt1"/>
    <property type="match status" value="1"/>
</dbReference>
<dbReference type="FunFam" id="2.170.270.10:FF:000057">
    <property type="entry name" value="Histone-lysine N-methyltransferase"/>
    <property type="match status" value="1"/>
</dbReference>
<keyword evidence="9" id="KW-0862">Zinc</keyword>
<dbReference type="Gene3D" id="3.30.40.10">
    <property type="entry name" value="Zinc/RING finger domain, C3HC4 (zinc finger)"/>
    <property type="match status" value="1"/>
</dbReference>
<dbReference type="PANTHER" id="PTHR22884">
    <property type="entry name" value="SET DOMAIN PROTEINS"/>
    <property type="match status" value="1"/>
</dbReference>
<dbReference type="InterPro" id="IPR000313">
    <property type="entry name" value="PWWP_dom"/>
</dbReference>
<dbReference type="SMART" id="SM00317">
    <property type="entry name" value="SET"/>
    <property type="match status" value="1"/>
</dbReference>
<feature type="domain" description="AWS" evidence="18">
    <location>
        <begin position="1066"/>
        <end position="1116"/>
    </location>
</feature>
<feature type="compositionally biased region" description="Low complexity" evidence="13">
    <location>
        <begin position="1277"/>
        <end position="1291"/>
    </location>
</feature>
<keyword evidence="8 12" id="KW-0863">Zinc-finger</keyword>
<evidence type="ECO:0000256" key="7">
    <source>
        <dbReference type="ARBA" id="ARBA00022723"/>
    </source>
</evidence>
<dbReference type="SMART" id="SM00508">
    <property type="entry name" value="PostSET"/>
    <property type="match status" value="1"/>
</dbReference>
<dbReference type="InterPro" id="IPR006560">
    <property type="entry name" value="AWS_dom"/>
</dbReference>
<evidence type="ECO:0000256" key="11">
    <source>
        <dbReference type="ARBA" id="ARBA00023242"/>
    </source>
</evidence>
<evidence type="ECO:0000259" key="16">
    <source>
        <dbReference type="PROSITE" id="PS50812"/>
    </source>
</evidence>
<dbReference type="GO" id="GO:0016279">
    <property type="term" value="F:protein-lysine N-methyltransferase activity"/>
    <property type="evidence" value="ECO:0007669"/>
    <property type="project" value="UniProtKB-ARBA"/>
</dbReference>
<keyword evidence="4" id="KW-0489">Methyltransferase</keyword>
<evidence type="ECO:0000256" key="10">
    <source>
        <dbReference type="ARBA" id="ARBA00022853"/>
    </source>
</evidence>
<reference evidence="20" key="1">
    <citation type="submission" date="2014-03" db="EMBL/GenBank/DDBJ databases">
        <authorList>
            <person name="Aksoy S."/>
            <person name="Warren W."/>
            <person name="Wilson R.K."/>
        </authorList>
    </citation>
    <scope>NUCLEOTIDE SEQUENCE [LARGE SCALE GENOMIC DNA]</scope>
    <source>
        <strain evidence="20">IAEA</strain>
    </source>
</reference>
<dbReference type="GO" id="GO:0140938">
    <property type="term" value="F:histone H3 methyltransferase activity"/>
    <property type="evidence" value="ECO:0007669"/>
    <property type="project" value="UniProtKB-ARBA"/>
</dbReference>
<evidence type="ECO:0000259" key="17">
    <source>
        <dbReference type="PROSITE" id="PS50868"/>
    </source>
</evidence>
<dbReference type="VEuPathDB" id="VectorBase:GBRI036913"/>
<feature type="domain" description="SET" evidence="15">
    <location>
        <begin position="1110"/>
        <end position="1235"/>
    </location>
</feature>
<sequence length="1323" mass="151305">MERFVSHGTNVPIIVSSENNESKNSNSESFIVFVAEGDVDNNSLIGEKQSLRSLSNRNMSPIPKKKNPVRKLKSNLNASHIEIKTPRKSDSVGVIKRGRQRRRLSMNNSDNNMEMNSKLNRSDDMSATFFASSGSLGFVRRTPRKEEESESTPKNVKPKKKFISPIDKLLKKNGSLVEALSTSNHTDEENDTTDSYHEIVNVNENVAKNRNSQHFEEEEEMKLNFENIRVLTKVPVDAFEEIKELSSVKFSDNHSENHNEDVIGVMALAKSPSAFSTDSAKGSSITNEGSWLTFNVGDLFWGKIYNFCFWPCMACNDPDSENLVKDEVSRSGERSTLIHVRFFADNGRRNWVRRENLIPFISLENYMEHVEDAKEKYGKKSLRVKVFLPSKRKETLWHQAINEAQSVAETPYADRLKKFHQIFERSKLFQNVEKERRKSMNVYRARFALDTLRRYDFNDAIDVESTSENFNNQQLHNFSEKRDRSSSPFSEAYSPHEANFVKRRRLSNGVELKKNNNNNDLVNLNNFLRDFVLGKNRDEALERSVSAAARDIFTLREMNRARQQLLKNTNENISDSSMVEGLRPIDDGVTKKRLSNRLKNLVRQKGISMRQSPEMVANASKAKQSDSSTTEKVVRKIHNRSIEEVINDIFELDNKYLFRGMSRDPVCKYCFKPGHNLKKCSKVCQQWLHKECLLSKISTNVNSKQQPKTSVTNTKVPNKSVISPKAIAEAPIVAENPEIDTETESFTGEPICHECSNNEPLRCLICNNSKSQREDDPLVTCSMQHCERAFHPACCKYWPQAKWTISKNHIESCRCPSHVCHTCVSDDPREKFQQLGNTKIVKCVKCPATYHCDSTCIPAGSQILTAAYIICPCHTNSKSDMIVNVNWCFICVTGGQLVCCETCPTAVHAQCLKMPIDNNAVYICEECESGRKPLYGEIVWAKFNNFRWWPAVILPPPLVPQNIAKKSHNESDFVVRFFGTHDHGWISRRRVYLYVEGDCSEPPKMKSYLDGRYTKGVEEARRVFEVIKSKKLQLRLQNKDKLHPQPYVRIKTNRAVPPVKLHVNIEKLSRCNCLATDENPCGPYSNCLNRVLFNECSPKICRAGERCQNQMFESRISPRLDVVHMKERGFGLLCREFIPAGSFVIEYVGEVINDNEFKARLTQKTKDRDENFYFLSVEKDYIIDAGPRGNLARFMNHSCNPNCETQKWVVNSLLRIGVFAIKDIPADTELTFNYHWDDLMGNKKKTCLCGSKNCSGHIGGKPKEFIDLNDKESSITSVNISSRSKTTVTRSKASRKRSRKSKTNLRTEPEINDQEQQVVVSSE</sequence>
<dbReference type="SMART" id="SM00293">
    <property type="entry name" value="PWWP"/>
    <property type="match status" value="2"/>
</dbReference>
<dbReference type="PROSITE" id="PS50868">
    <property type="entry name" value="POST_SET"/>
    <property type="match status" value="1"/>
</dbReference>
<evidence type="ECO:0000313" key="19">
    <source>
        <dbReference type="EnsemblMetazoa" id="GBRI036913-PA"/>
    </source>
</evidence>
<dbReference type="InterPro" id="IPR046341">
    <property type="entry name" value="SET_dom_sf"/>
</dbReference>
<evidence type="ECO:0000259" key="18">
    <source>
        <dbReference type="PROSITE" id="PS51215"/>
    </source>
</evidence>
<dbReference type="InterPro" id="IPR019787">
    <property type="entry name" value="Znf_PHD-finger"/>
</dbReference>
<feature type="region of interest" description="Disordered" evidence="13">
    <location>
        <begin position="475"/>
        <end position="494"/>
    </location>
</feature>
<keyword evidence="10" id="KW-0156">Chromatin regulator</keyword>
<evidence type="ECO:0000256" key="5">
    <source>
        <dbReference type="ARBA" id="ARBA00022679"/>
    </source>
</evidence>
<dbReference type="Gene3D" id="2.170.270.10">
    <property type="entry name" value="SET domain"/>
    <property type="match status" value="1"/>
</dbReference>
<dbReference type="GO" id="GO:0008270">
    <property type="term" value="F:zinc ion binding"/>
    <property type="evidence" value="ECO:0007669"/>
    <property type="project" value="UniProtKB-KW"/>
</dbReference>
<evidence type="ECO:0000256" key="12">
    <source>
        <dbReference type="PROSITE-ProRule" id="PRU00146"/>
    </source>
</evidence>
<dbReference type="CDD" id="cd15565">
    <property type="entry name" value="PHD2_NSD"/>
    <property type="match status" value="1"/>
</dbReference>
<evidence type="ECO:0000259" key="14">
    <source>
        <dbReference type="PROSITE" id="PS50016"/>
    </source>
</evidence>
<feature type="compositionally biased region" description="Polar residues" evidence="13">
    <location>
        <begin position="621"/>
        <end position="631"/>
    </location>
</feature>
<dbReference type="InterPro" id="IPR055198">
    <property type="entry name" value="NSD_PHD"/>
</dbReference>
<dbReference type="STRING" id="37001.A0A1A9WY31"/>
<evidence type="ECO:0000256" key="6">
    <source>
        <dbReference type="ARBA" id="ARBA00022691"/>
    </source>
</evidence>
<dbReference type="EnsemblMetazoa" id="GBRI036913-RA">
    <property type="protein sequence ID" value="GBRI036913-PA"/>
    <property type="gene ID" value="GBRI036913"/>
</dbReference>
<feature type="compositionally biased region" description="Polar residues" evidence="13">
    <location>
        <begin position="1314"/>
        <end position="1323"/>
    </location>
</feature>
<feature type="domain" description="PWWP" evidence="16">
    <location>
        <begin position="296"/>
        <end position="363"/>
    </location>
</feature>
<feature type="domain" description="PWWP" evidence="16">
    <location>
        <begin position="935"/>
        <end position="997"/>
    </location>
</feature>
<protein>
    <submittedName>
        <fullName evidence="19">Histone-lysine N-methyltransferase</fullName>
    </submittedName>
</protein>
<feature type="domain" description="Post-SET" evidence="17">
    <location>
        <begin position="1243"/>
        <end position="1259"/>
    </location>
</feature>
<dbReference type="InterPro" id="IPR001214">
    <property type="entry name" value="SET_dom"/>
</dbReference>
<keyword evidence="7" id="KW-0479">Metal-binding</keyword>
<dbReference type="SMART" id="SM00249">
    <property type="entry name" value="PHD"/>
    <property type="match status" value="3"/>
</dbReference>
<dbReference type="SUPFAM" id="SSF63748">
    <property type="entry name" value="Tudor/PWWP/MBT"/>
    <property type="match status" value="2"/>
</dbReference>
<evidence type="ECO:0000256" key="2">
    <source>
        <dbReference type="ARBA" id="ARBA00004286"/>
    </source>
</evidence>
<evidence type="ECO:0000256" key="4">
    <source>
        <dbReference type="ARBA" id="ARBA00022603"/>
    </source>
</evidence>
<dbReference type="GO" id="GO:0005694">
    <property type="term" value="C:chromosome"/>
    <property type="evidence" value="ECO:0007669"/>
    <property type="project" value="UniProtKB-SubCell"/>
</dbReference>
<dbReference type="SMART" id="SM00570">
    <property type="entry name" value="AWS"/>
    <property type="match status" value="1"/>
</dbReference>
<keyword evidence="3" id="KW-0158">Chromosome</keyword>
<dbReference type="CDD" id="cd15567">
    <property type="entry name" value="PHD4_NSD"/>
    <property type="match status" value="1"/>
</dbReference>
<dbReference type="InterPro" id="IPR001965">
    <property type="entry name" value="Znf_PHD"/>
</dbReference>
<evidence type="ECO:0000256" key="9">
    <source>
        <dbReference type="ARBA" id="ARBA00022833"/>
    </source>
</evidence>
<feature type="compositionally biased region" description="Basic residues" evidence="13">
    <location>
        <begin position="1292"/>
        <end position="1303"/>
    </location>
</feature>
<evidence type="ECO:0000256" key="8">
    <source>
        <dbReference type="ARBA" id="ARBA00022771"/>
    </source>
</evidence>
<dbReference type="Pfam" id="PF00628">
    <property type="entry name" value="PHD"/>
    <property type="match status" value="1"/>
</dbReference>
<dbReference type="Pfam" id="PF00856">
    <property type="entry name" value="SET"/>
    <property type="match status" value="1"/>
</dbReference>
<reference evidence="19" key="2">
    <citation type="submission" date="2020-05" db="UniProtKB">
        <authorList>
            <consortium name="EnsemblMetazoa"/>
        </authorList>
    </citation>
    <scope>IDENTIFICATION</scope>
    <source>
        <strain evidence="19">IAEA</strain>
    </source>
</reference>
<dbReference type="InterPro" id="IPR011011">
    <property type="entry name" value="Znf_FYVE_PHD"/>
</dbReference>
<dbReference type="Proteomes" id="UP000091820">
    <property type="component" value="Unassembled WGS sequence"/>
</dbReference>
<dbReference type="PROSITE" id="PS50280">
    <property type="entry name" value="SET"/>
    <property type="match status" value="1"/>
</dbReference>
<dbReference type="Pfam" id="PF00855">
    <property type="entry name" value="PWWP"/>
    <property type="match status" value="2"/>
</dbReference>
<dbReference type="Pfam" id="PF22908">
    <property type="entry name" value="PHD_NSD"/>
    <property type="match status" value="1"/>
</dbReference>
<evidence type="ECO:0000313" key="20">
    <source>
        <dbReference type="Proteomes" id="UP000091820"/>
    </source>
</evidence>
<proteinExistence type="predicted"/>
<dbReference type="Gene3D" id="2.30.30.140">
    <property type="match status" value="2"/>
</dbReference>
<dbReference type="InterPro" id="IPR013083">
    <property type="entry name" value="Znf_RING/FYVE/PHD"/>
</dbReference>
<dbReference type="CDD" id="cd15566">
    <property type="entry name" value="PHD3_NSD"/>
    <property type="match status" value="1"/>
</dbReference>
<dbReference type="CDD" id="cd05838">
    <property type="entry name" value="PWWP_NSD_rpt2"/>
    <property type="match status" value="1"/>
</dbReference>
<name>A0A1A9WY31_9MUSC</name>
<evidence type="ECO:0000256" key="13">
    <source>
        <dbReference type="SAM" id="MobiDB-lite"/>
    </source>
</evidence>
<feature type="region of interest" description="Disordered" evidence="13">
    <location>
        <begin position="140"/>
        <end position="159"/>
    </location>
</feature>
<feature type="region of interest" description="Disordered" evidence="13">
    <location>
        <begin position="1277"/>
        <end position="1323"/>
    </location>
</feature>
<organism evidence="19 20">
    <name type="scientific">Glossina brevipalpis</name>
    <dbReference type="NCBI Taxonomy" id="37001"/>
    <lineage>
        <taxon>Eukaryota</taxon>
        <taxon>Metazoa</taxon>
        <taxon>Ecdysozoa</taxon>
        <taxon>Arthropoda</taxon>
        <taxon>Hexapoda</taxon>
        <taxon>Insecta</taxon>
        <taxon>Pterygota</taxon>
        <taxon>Neoptera</taxon>
        <taxon>Endopterygota</taxon>
        <taxon>Diptera</taxon>
        <taxon>Brachycera</taxon>
        <taxon>Muscomorpha</taxon>
        <taxon>Hippoboscoidea</taxon>
        <taxon>Glossinidae</taxon>
        <taxon>Glossina</taxon>
    </lineage>
</organism>
<dbReference type="InterPro" id="IPR050777">
    <property type="entry name" value="SET2_Histone-Lys_MeTrsfase"/>
</dbReference>
<keyword evidence="11" id="KW-0539">Nucleus</keyword>
<keyword evidence="6" id="KW-0949">S-adenosyl-L-methionine</keyword>
<accession>A0A1A9WY31</accession>